<dbReference type="SMART" id="SM00448">
    <property type="entry name" value="REC"/>
    <property type="match status" value="1"/>
</dbReference>
<dbReference type="SMART" id="SM00267">
    <property type="entry name" value="GGDEF"/>
    <property type="match status" value="1"/>
</dbReference>
<dbReference type="SMART" id="SM00086">
    <property type="entry name" value="PAC"/>
    <property type="match status" value="1"/>
</dbReference>
<dbReference type="Proteomes" id="UP000199600">
    <property type="component" value="Unassembled WGS sequence"/>
</dbReference>
<proteinExistence type="predicted"/>
<dbReference type="InterPro" id="IPR000014">
    <property type="entry name" value="PAS"/>
</dbReference>
<dbReference type="EMBL" id="FLQY01000360">
    <property type="protein sequence ID" value="SBT10613.1"/>
    <property type="molecule type" value="Genomic_DNA"/>
</dbReference>
<evidence type="ECO:0000259" key="7">
    <source>
        <dbReference type="PROSITE" id="PS50887"/>
    </source>
</evidence>
<dbReference type="InterPro" id="IPR001633">
    <property type="entry name" value="EAL_dom"/>
</dbReference>
<evidence type="ECO:0000259" key="5">
    <source>
        <dbReference type="PROSITE" id="PS50113"/>
    </source>
</evidence>
<dbReference type="NCBIfam" id="TIGR00254">
    <property type="entry name" value="GGDEF"/>
    <property type="match status" value="1"/>
</dbReference>
<feature type="domain" description="GGDEF" evidence="7">
    <location>
        <begin position="195"/>
        <end position="328"/>
    </location>
</feature>
<dbReference type="CDD" id="cd01949">
    <property type="entry name" value="GGDEF"/>
    <property type="match status" value="1"/>
</dbReference>
<dbReference type="SMART" id="SM00091">
    <property type="entry name" value="PAS"/>
    <property type="match status" value="1"/>
</dbReference>
<dbReference type="SUPFAM" id="SSF141868">
    <property type="entry name" value="EAL domain-like"/>
    <property type="match status" value="1"/>
</dbReference>
<dbReference type="FunFam" id="3.20.20.450:FF:000001">
    <property type="entry name" value="Cyclic di-GMP phosphodiesterase yahA"/>
    <property type="match status" value="1"/>
</dbReference>
<sequence>MAVIVLAHGALKSSSDNSEAGADFNPLSSKAGQRALQLFVRAVESSANGIMITDAIDPKHPIIYVNPAFERITGYPASAVIGRNARFLAGSALEQPALEVIRNALRQHRAAQAVVQCFRQDETLFWNQLSVTPVPDEHGEIGHFVSIFEDVSERVLRENRLLHLSTHDALTGLANRTLLADRLDQAVTHSVRDGGVVAVLLIDLDRFKQINDSLGHAVGDLLLKTVAERLGHCVREGDTVARLGGDEFVLVLADLSRNEDASMLARKILAALSRPIDIDGHELFVTPSIGISFYPQDGADASSLLRHADLAMYQVKSSGRNGFSCFSQDMNERAQEMAELESSLRQALEHDELTLYYQPKADLYSGEICGAEALIRWQHPVKGLVPPSQFIKLAEESGMIQQLGEWVLREACRQAARWQREGMHGLTIAVNFSARQFRQKNIVEIVAQALNDAGLDAKWLQLELTETMIMQNLETSESLLRRLKALGVSLAMDDFGTGYSSLGYLKRFPFDCLKIDQSFVRNITTEPDDALIAIAVIAMAHSLHLYVVAEGVETESQMRYLRNQNCDQLQGYYFSPPLAAGDFSDFVRRAERLPMRSAVTGRDLRTLLLVDDEPEILNALKRLLHRSGYRMLTATSGAAALEVLALNDVQVIVSDQRMPEMSGSEFLSRVKDLYPDTVRMILSGYSDLADLTNAINRGAISRFLIKPWVDDELREQIHTAFIHQAHEQAARVDHPSRLYSGRPGPN</sequence>
<dbReference type="Pfam" id="PF00072">
    <property type="entry name" value="Response_reg"/>
    <property type="match status" value="1"/>
</dbReference>
<dbReference type="CDD" id="cd01948">
    <property type="entry name" value="EAL"/>
    <property type="match status" value="1"/>
</dbReference>
<evidence type="ECO:0000259" key="3">
    <source>
        <dbReference type="PROSITE" id="PS50110"/>
    </source>
</evidence>
<dbReference type="AlphaFoldDB" id="A0A1A8Y2J6"/>
<dbReference type="InterPro" id="IPR011006">
    <property type="entry name" value="CheY-like_superfamily"/>
</dbReference>
<protein>
    <submittedName>
        <fullName evidence="8">Response regulator receiver modulated diguanylate cyclase/phosphodiesterase with PAS/PAC sensor(S)</fullName>
    </submittedName>
</protein>
<evidence type="ECO:0000259" key="6">
    <source>
        <dbReference type="PROSITE" id="PS50883"/>
    </source>
</evidence>
<dbReference type="Gene3D" id="3.40.50.2300">
    <property type="match status" value="1"/>
</dbReference>
<dbReference type="GO" id="GO:0071111">
    <property type="term" value="F:cyclic-guanylate-specific phosphodiesterase activity"/>
    <property type="evidence" value="ECO:0007669"/>
    <property type="project" value="UniProtKB-EC"/>
</dbReference>
<dbReference type="GO" id="GO:0071732">
    <property type="term" value="P:cellular response to nitric oxide"/>
    <property type="evidence" value="ECO:0007669"/>
    <property type="project" value="UniProtKB-ARBA"/>
</dbReference>
<dbReference type="CDD" id="cd00130">
    <property type="entry name" value="PAS"/>
    <property type="match status" value="1"/>
</dbReference>
<keyword evidence="2" id="KW-0597">Phosphoprotein</keyword>
<dbReference type="InterPro" id="IPR052155">
    <property type="entry name" value="Biofilm_reg_signaling"/>
</dbReference>
<organism evidence="8 9">
    <name type="scientific">Candidatus Propionivibrio aalborgensis</name>
    <dbReference type="NCBI Taxonomy" id="1860101"/>
    <lineage>
        <taxon>Bacteria</taxon>
        <taxon>Pseudomonadati</taxon>
        <taxon>Pseudomonadota</taxon>
        <taxon>Betaproteobacteria</taxon>
        <taxon>Rhodocyclales</taxon>
        <taxon>Rhodocyclaceae</taxon>
        <taxon>Propionivibrio</taxon>
    </lineage>
</organism>
<dbReference type="PANTHER" id="PTHR44757:SF2">
    <property type="entry name" value="BIOFILM ARCHITECTURE MAINTENANCE PROTEIN MBAA"/>
    <property type="match status" value="1"/>
</dbReference>
<feature type="modified residue" description="4-aspartylphosphate" evidence="2">
    <location>
        <position position="655"/>
    </location>
</feature>
<dbReference type="Pfam" id="PF00990">
    <property type="entry name" value="GGDEF"/>
    <property type="match status" value="1"/>
</dbReference>
<comment type="catalytic activity">
    <reaction evidence="1">
        <text>3',3'-c-di-GMP + H2O = 5'-phosphoguanylyl(3'-&gt;5')guanosine + H(+)</text>
        <dbReference type="Rhea" id="RHEA:24902"/>
        <dbReference type="ChEBI" id="CHEBI:15377"/>
        <dbReference type="ChEBI" id="CHEBI:15378"/>
        <dbReference type="ChEBI" id="CHEBI:58754"/>
        <dbReference type="ChEBI" id="CHEBI:58805"/>
        <dbReference type="EC" id="3.1.4.52"/>
    </reaction>
    <physiologicalReaction direction="left-to-right" evidence="1">
        <dbReference type="Rhea" id="RHEA:24903"/>
    </physiologicalReaction>
</comment>
<dbReference type="Pfam" id="PF00563">
    <property type="entry name" value="EAL"/>
    <property type="match status" value="1"/>
</dbReference>
<dbReference type="Pfam" id="PF13426">
    <property type="entry name" value="PAS_9"/>
    <property type="match status" value="1"/>
</dbReference>
<dbReference type="InterPro" id="IPR001789">
    <property type="entry name" value="Sig_transdc_resp-reg_receiver"/>
</dbReference>
<dbReference type="Gene3D" id="3.30.70.270">
    <property type="match status" value="1"/>
</dbReference>
<evidence type="ECO:0000313" key="8">
    <source>
        <dbReference type="EMBL" id="SBT10613.1"/>
    </source>
</evidence>
<gene>
    <name evidence="8" type="ORF">PROAA_580017</name>
</gene>
<dbReference type="PROSITE" id="PS50113">
    <property type="entry name" value="PAC"/>
    <property type="match status" value="1"/>
</dbReference>
<dbReference type="Gene3D" id="3.30.450.20">
    <property type="entry name" value="PAS domain"/>
    <property type="match status" value="1"/>
</dbReference>
<dbReference type="SMART" id="SM00052">
    <property type="entry name" value="EAL"/>
    <property type="match status" value="1"/>
</dbReference>
<evidence type="ECO:0000256" key="2">
    <source>
        <dbReference type="PROSITE-ProRule" id="PRU00169"/>
    </source>
</evidence>
<dbReference type="PROSITE" id="PS50883">
    <property type="entry name" value="EAL"/>
    <property type="match status" value="1"/>
</dbReference>
<accession>A0A1A8Y2J6</accession>
<dbReference type="GO" id="GO:0000160">
    <property type="term" value="P:phosphorelay signal transduction system"/>
    <property type="evidence" value="ECO:0007669"/>
    <property type="project" value="InterPro"/>
</dbReference>
<dbReference type="InterPro" id="IPR001610">
    <property type="entry name" value="PAC"/>
</dbReference>
<evidence type="ECO:0000259" key="4">
    <source>
        <dbReference type="PROSITE" id="PS50112"/>
    </source>
</evidence>
<dbReference type="InterPro" id="IPR000160">
    <property type="entry name" value="GGDEF_dom"/>
</dbReference>
<feature type="domain" description="Response regulatory" evidence="3">
    <location>
        <begin position="606"/>
        <end position="721"/>
    </location>
</feature>
<dbReference type="CDD" id="cd17569">
    <property type="entry name" value="REC_HupR-like"/>
    <property type="match status" value="1"/>
</dbReference>
<dbReference type="RefSeq" id="WP_186412190.1">
    <property type="nucleotide sequence ID" value="NZ_FLQY01000360.1"/>
</dbReference>
<reference evidence="8 9" key="1">
    <citation type="submission" date="2016-06" db="EMBL/GenBank/DDBJ databases">
        <authorList>
            <person name="Kjaerup R.B."/>
            <person name="Dalgaard T.S."/>
            <person name="Juul-Madsen H.R."/>
        </authorList>
    </citation>
    <scope>NUCLEOTIDE SEQUENCE [LARGE SCALE GENOMIC DNA]</scope>
    <source>
        <strain evidence="8">2</strain>
    </source>
</reference>
<dbReference type="SUPFAM" id="SSF55785">
    <property type="entry name" value="PYP-like sensor domain (PAS domain)"/>
    <property type="match status" value="1"/>
</dbReference>
<keyword evidence="9" id="KW-1185">Reference proteome</keyword>
<evidence type="ECO:0000313" key="9">
    <source>
        <dbReference type="Proteomes" id="UP000199600"/>
    </source>
</evidence>
<dbReference type="FunFam" id="3.30.70.270:FF:000001">
    <property type="entry name" value="Diguanylate cyclase domain protein"/>
    <property type="match status" value="1"/>
</dbReference>
<dbReference type="PROSITE" id="PS50110">
    <property type="entry name" value="RESPONSE_REGULATORY"/>
    <property type="match status" value="1"/>
</dbReference>
<dbReference type="InterPro" id="IPR035965">
    <property type="entry name" value="PAS-like_dom_sf"/>
</dbReference>
<dbReference type="PANTHER" id="PTHR44757">
    <property type="entry name" value="DIGUANYLATE CYCLASE DGCP"/>
    <property type="match status" value="1"/>
</dbReference>
<feature type="domain" description="PAS" evidence="4">
    <location>
        <begin position="35"/>
        <end position="84"/>
    </location>
</feature>
<dbReference type="PROSITE" id="PS50887">
    <property type="entry name" value="GGDEF"/>
    <property type="match status" value="1"/>
</dbReference>
<evidence type="ECO:0000256" key="1">
    <source>
        <dbReference type="ARBA" id="ARBA00051114"/>
    </source>
</evidence>
<dbReference type="NCBIfam" id="TIGR00229">
    <property type="entry name" value="sensory_box"/>
    <property type="match status" value="1"/>
</dbReference>
<dbReference type="SUPFAM" id="SSF55073">
    <property type="entry name" value="Nucleotide cyclase"/>
    <property type="match status" value="1"/>
</dbReference>
<feature type="domain" description="PAC" evidence="5">
    <location>
        <begin position="111"/>
        <end position="163"/>
    </location>
</feature>
<feature type="domain" description="EAL" evidence="6">
    <location>
        <begin position="337"/>
        <end position="591"/>
    </location>
</feature>
<name>A0A1A8Y2J6_9RHOO</name>
<dbReference type="SUPFAM" id="SSF52172">
    <property type="entry name" value="CheY-like"/>
    <property type="match status" value="1"/>
</dbReference>
<dbReference type="PROSITE" id="PS50112">
    <property type="entry name" value="PAS"/>
    <property type="match status" value="1"/>
</dbReference>
<dbReference type="Gene3D" id="3.20.20.450">
    <property type="entry name" value="EAL domain"/>
    <property type="match status" value="1"/>
</dbReference>
<dbReference type="InterPro" id="IPR029787">
    <property type="entry name" value="Nucleotide_cyclase"/>
</dbReference>
<dbReference type="InterPro" id="IPR043128">
    <property type="entry name" value="Rev_trsase/Diguanyl_cyclase"/>
</dbReference>
<dbReference type="InterPro" id="IPR000700">
    <property type="entry name" value="PAS-assoc_C"/>
</dbReference>
<dbReference type="InterPro" id="IPR035919">
    <property type="entry name" value="EAL_sf"/>
</dbReference>